<evidence type="ECO:0000313" key="7">
    <source>
        <dbReference type="EMBL" id="SAL32955.1"/>
    </source>
</evidence>
<dbReference type="PROSITE" id="PS50123">
    <property type="entry name" value="CHER"/>
    <property type="match status" value="1"/>
</dbReference>
<keyword evidence="1" id="KW-0489">Methyltransferase</keyword>
<protein>
    <submittedName>
        <fullName evidence="7">Chemotaxis protein CheR</fullName>
    </submittedName>
</protein>
<dbReference type="GO" id="GO:0008757">
    <property type="term" value="F:S-adenosylmethionine-dependent methyltransferase activity"/>
    <property type="evidence" value="ECO:0007669"/>
    <property type="project" value="InterPro"/>
</dbReference>
<dbReference type="SMART" id="SM00028">
    <property type="entry name" value="TPR"/>
    <property type="match status" value="1"/>
</dbReference>
<accession>A0A158GLH1</accession>
<name>A0A158GLH1_CABSO</name>
<reference evidence="7 8" key="1">
    <citation type="submission" date="2016-01" db="EMBL/GenBank/DDBJ databases">
        <authorList>
            <person name="Oliw E.H."/>
        </authorList>
    </citation>
    <scope>NUCLEOTIDE SEQUENCE [LARGE SCALE GENOMIC DNA]</scope>
    <source>
        <strain evidence="7">LMG 22029</strain>
    </source>
</reference>
<keyword evidence="3" id="KW-0949">S-adenosyl-L-methionine</keyword>
<sequence>MKHDLIPSPIRRPLDALHESTREPLPREQVARFAALLHRTIGLDAASIGENAIERAVADQFAAWRAINASNVDALGIDDFWVAVNGVPQQMQALIESVVVPETWFFRDGEAFNALVTLVRTRLAEQPFKPVRILSMPCSTGEEAYTIAMALLDAGIAPERFTIDAIDISGHALDFARAASYGSNAFRSRALGFRDRHFKASGDLWRLSPDVAERVRFRQANLLTLDAKTLEPFDFVFCRNVLIYFDRETQRNAVTVLDGLLAPGGTLFVGPAETGLMMREGMASAKLALAFAFRRPEKGRTPFDNTQSPGLQDTGTLALYGAIAKAEREMEFQAQYGAPRHASASLNLAAANTFTLRAGALLSESSGLGRSQPGATRPVLVPASRTQPPRALQASTLMQQKHGTLEQAHALADGGSLSEASAVAQTYLKANPSSADAYYLLGVLADAQGAQTEARGHYKRALYLDPGHAEALTHLAAVLGLEGDRAGAQLLLARAGRALGGRDA</sequence>
<dbReference type="InterPro" id="IPR019734">
    <property type="entry name" value="TPR_rpt"/>
</dbReference>
<keyword evidence="2" id="KW-0808">Transferase</keyword>
<evidence type="ECO:0000259" key="6">
    <source>
        <dbReference type="PROSITE" id="PS50123"/>
    </source>
</evidence>
<dbReference type="PRINTS" id="PR00996">
    <property type="entry name" value="CHERMTFRASE"/>
</dbReference>
<evidence type="ECO:0000256" key="4">
    <source>
        <dbReference type="PROSITE-ProRule" id="PRU00339"/>
    </source>
</evidence>
<dbReference type="InterPro" id="IPR011990">
    <property type="entry name" value="TPR-like_helical_dom_sf"/>
</dbReference>
<dbReference type="Proteomes" id="UP000054893">
    <property type="component" value="Unassembled WGS sequence"/>
</dbReference>
<dbReference type="SUPFAM" id="SSF53335">
    <property type="entry name" value="S-adenosyl-L-methionine-dependent methyltransferases"/>
    <property type="match status" value="1"/>
</dbReference>
<dbReference type="GO" id="GO:0032259">
    <property type="term" value="P:methylation"/>
    <property type="evidence" value="ECO:0007669"/>
    <property type="project" value="UniProtKB-KW"/>
</dbReference>
<keyword evidence="4" id="KW-0802">TPR repeat</keyword>
<feature type="repeat" description="TPR" evidence="4">
    <location>
        <begin position="435"/>
        <end position="468"/>
    </location>
</feature>
<evidence type="ECO:0000256" key="5">
    <source>
        <dbReference type="SAM" id="MobiDB-lite"/>
    </source>
</evidence>
<evidence type="ECO:0000313" key="8">
    <source>
        <dbReference type="Proteomes" id="UP000054893"/>
    </source>
</evidence>
<dbReference type="InterPro" id="IPR029063">
    <property type="entry name" value="SAM-dependent_MTases_sf"/>
</dbReference>
<dbReference type="PROSITE" id="PS50005">
    <property type="entry name" value="TPR"/>
    <property type="match status" value="1"/>
</dbReference>
<dbReference type="Gene3D" id="1.25.40.10">
    <property type="entry name" value="Tetratricopeptide repeat domain"/>
    <property type="match status" value="1"/>
</dbReference>
<dbReference type="Pfam" id="PF13432">
    <property type="entry name" value="TPR_16"/>
    <property type="match status" value="1"/>
</dbReference>
<dbReference type="PANTHER" id="PTHR24422">
    <property type="entry name" value="CHEMOTAXIS PROTEIN METHYLTRANSFERASE"/>
    <property type="match status" value="1"/>
</dbReference>
<dbReference type="Gene3D" id="3.40.50.150">
    <property type="entry name" value="Vaccinia Virus protein VP39"/>
    <property type="match status" value="1"/>
</dbReference>
<organism evidence="7 8">
    <name type="scientific">Caballeronia sordidicola</name>
    <name type="common">Burkholderia sordidicola</name>
    <dbReference type="NCBI Taxonomy" id="196367"/>
    <lineage>
        <taxon>Bacteria</taxon>
        <taxon>Pseudomonadati</taxon>
        <taxon>Pseudomonadota</taxon>
        <taxon>Betaproteobacteria</taxon>
        <taxon>Burkholderiales</taxon>
        <taxon>Burkholderiaceae</taxon>
        <taxon>Caballeronia</taxon>
    </lineage>
</organism>
<dbReference type="Pfam" id="PF01739">
    <property type="entry name" value="CheR"/>
    <property type="match status" value="1"/>
</dbReference>
<dbReference type="SMART" id="SM00138">
    <property type="entry name" value="MeTrc"/>
    <property type="match status" value="1"/>
</dbReference>
<dbReference type="OrthoDB" id="9816309at2"/>
<dbReference type="SUPFAM" id="SSF48452">
    <property type="entry name" value="TPR-like"/>
    <property type="match status" value="1"/>
</dbReference>
<gene>
    <name evidence="7" type="ORF">AWB64_03097</name>
</gene>
<dbReference type="InterPro" id="IPR022642">
    <property type="entry name" value="CheR_C"/>
</dbReference>
<evidence type="ECO:0000256" key="1">
    <source>
        <dbReference type="ARBA" id="ARBA00022603"/>
    </source>
</evidence>
<feature type="domain" description="CheR-type methyltransferase" evidence="6">
    <location>
        <begin position="18"/>
        <end position="274"/>
    </location>
</feature>
<evidence type="ECO:0000256" key="3">
    <source>
        <dbReference type="ARBA" id="ARBA00022691"/>
    </source>
</evidence>
<dbReference type="PANTHER" id="PTHR24422:SF19">
    <property type="entry name" value="CHEMOTAXIS PROTEIN METHYLTRANSFERASE"/>
    <property type="match status" value="1"/>
</dbReference>
<evidence type="ECO:0000256" key="2">
    <source>
        <dbReference type="ARBA" id="ARBA00022679"/>
    </source>
</evidence>
<proteinExistence type="predicted"/>
<feature type="region of interest" description="Disordered" evidence="5">
    <location>
        <begin position="366"/>
        <end position="386"/>
    </location>
</feature>
<dbReference type="InterPro" id="IPR050903">
    <property type="entry name" value="Bact_Chemotaxis_MeTrfase"/>
</dbReference>
<dbReference type="InterPro" id="IPR000780">
    <property type="entry name" value="CheR_MeTrfase"/>
</dbReference>
<dbReference type="CDD" id="cd02440">
    <property type="entry name" value="AdoMet_MTases"/>
    <property type="match status" value="1"/>
</dbReference>
<dbReference type="EMBL" id="FCOC02000008">
    <property type="protein sequence ID" value="SAL32955.1"/>
    <property type="molecule type" value="Genomic_DNA"/>
</dbReference>
<dbReference type="RefSeq" id="WP_063493220.1">
    <property type="nucleotide sequence ID" value="NZ_FCOC02000008.1"/>
</dbReference>
<dbReference type="AlphaFoldDB" id="A0A158GLH1"/>